<dbReference type="PROSITE" id="PS52019">
    <property type="entry name" value="PKS_MFAS_DH"/>
    <property type="match status" value="1"/>
</dbReference>
<dbReference type="AlphaFoldDB" id="A0AAT9HHU8"/>
<feature type="region of interest" description="N-terminal hotdog fold" evidence="3">
    <location>
        <begin position="1"/>
        <end position="108"/>
    </location>
</feature>
<comment type="caution">
    <text evidence="3">Lacks conserved residue(s) required for the propagation of feature annotation.</text>
</comment>
<name>A0AAT9HHU8_9ACTN</name>
<dbReference type="InterPro" id="IPR049552">
    <property type="entry name" value="PKS_DH_N"/>
</dbReference>
<protein>
    <recommendedName>
        <fullName evidence="4">PKS/mFAS DH domain-containing protein</fullName>
    </recommendedName>
</protein>
<dbReference type="Pfam" id="PF21089">
    <property type="entry name" value="PKS_DH_N"/>
    <property type="match status" value="1"/>
</dbReference>
<dbReference type="InterPro" id="IPR020807">
    <property type="entry name" value="PKS_DH"/>
</dbReference>
<evidence type="ECO:0000313" key="5">
    <source>
        <dbReference type="EMBL" id="BFO16855.1"/>
    </source>
</evidence>
<dbReference type="Gene3D" id="3.10.129.110">
    <property type="entry name" value="Polyketide synthase dehydratase"/>
    <property type="match status" value="1"/>
</dbReference>
<feature type="region of interest" description="C-terminal hotdog fold" evidence="3">
    <location>
        <begin position="123"/>
        <end position="146"/>
    </location>
</feature>
<dbReference type="EMBL" id="AP035768">
    <property type="protein sequence ID" value="BFO16855.1"/>
    <property type="molecule type" value="Genomic_DNA"/>
</dbReference>
<proteinExistence type="predicted"/>
<evidence type="ECO:0000256" key="3">
    <source>
        <dbReference type="PROSITE-ProRule" id="PRU01363"/>
    </source>
</evidence>
<keyword evidence="1" id="KW-0808">Transferase</keyword>
<dbReference type="InterPro" id="IPR042104">
    <property type="entry name" value="PKS_dehydratase_sf"/>
</dbReference>
<dbReference type="PANTHER" id="PTHR43775">
    <property type="entry name" value="FATTY ACID SYNTHASE"/>
    <property type="match status" value="1"/>
</dbReference>
<dbReference type="InterPro" id="IPR049900">
    <property type="entry name" value="PKS_mFAS_DH"/>
</dbReference>
<accession>A0AAT9HHU8</accession>
<evidence type="ECO:0000256" key="1">
    <source>
        <dbReference type="ARBA" id="ARBA00022679"/>
    </source>
</evidence>
<gene>
    <name evidence="5" type="ORF">SHKM778_32430</name>
</gene>
<dbReference type="GO" id="GO:0006633">
    <property type="term" value="P:fatty acid biosynthetic process"/>
    <property type="evidence" value="ECO:0007669"/>
    <property type="project" value="TreeGrafter"/>
</dbReference>
<reference evidence="5" key="1">
    <citation type="submission" date="2024-06" db="EMBL/GenBank/DDBJ databases">
        <authorList>
            <consortium name="consrtm"/>
            <person name="Uemura M."/>
            <person name="Terahara T."/>
        </authorList>
    </citation>
    <scope>NUCLEOTIDE SEQUENCE</scope>
    <source>
        <strain evidence="5">KM77-8</strain>
    </source>
</reference>
<reference evidence="5" key="2">
    <citation type="submission" date="2024-07" db="EMBL/GenBank/DDBJ databases">
        <title>Streptomyces haneummycinica sp. nov., a new antibiotic-producing actinobacterium isolated from marine sediment.</title>
        <authorList>
            <person name="Uemura M."/>
            <person name="Hamada M."/>
            <person name="Hirano S."/>
            <person name="Kobayashi K."/>
            <person name="Ohshiro T."/>
            <person name="Kobayashi T."/>
            <person name="Terahara T."/>
        </authorList>
    </citation>
    <scope>NUCLEOTIDE SEQUENCE</scope>
    <source>
        <strain evidence="5">KM77-8</strain>
    </source>
</reference>
<evidence type="ECO:0000259" key="4">
    <source>
        <dbReference type="PROSITE" id="PS52019"/>
    </source>
</evidence>
<dbReference type="GO" id="GO:0004312">
    <property type="term" value="F:fatty acid synthase activity"/>
    <property type="evidence" value="ECO:0007669"/>
    <property type="project" value="TreeGrafter"/>
</dbReference>
<organism evidence="5">
    <name type="scientific">Streptomyces haneummycinicus</name>
    <dbReference type="NCBI Taxonomy" id="3074435"/>
    <lineage>
        <taxon>Bacteria</taxon>
        <taxon>Bacillati</taxon>
        <taxon>Actinomycetota</taxon>
        <taxon>Actinomycetes</taxon>
        <taxon>Kitasatosporales</taxon>
        <taxon>Streptomycetaceae</taxon>
        <taxon>Streptomyces</taxon>
    </lineage>
</organism>
<keyword evidence="2" id="KW-0511">Multifunctional enzyme</keyword>
<sequence>MVLTGRLSAGGSWVADHVVLGSVLLPGTAFVELAVRAGDEVGCGRLEELTLQAPLVLPKRAAVQVQVVVGGQDAAGARSVSVYSRAEDGSGAWVRHASGSVTPVGEPTAGFDLRQWPRPAPNRWRWRGRMRRSRVADTAMDRRSAG</sequence>
<feature type="domain" description="PKS/mFAS DH" evidence="4">
    <location>
        <begin position="1"/>
        <end position="146"/>
    </location>
</feature>
<dbReference type="SMART" id="SM00826">
    <property type="entry name" value="PKS_DH"/>
    <property type="match status" value="1"/>
</dbReference>
<dbReference type="InterPro" id="IPR050091">
    <property type="entry name" value="PKS_NRPS_Biosynth_Enz"/>
</dbReference>
<dbReference type="PANTHER" id="PTHR43775:SF51">
    <property type="entry name" value="INACTIVE PHENOLPHTHIOCEROL SYNTHESIS POLYKETIDE SYNTHASE TYPE I PKS1-RELATED"/>
    <property type="match status" value="1"/>
</dbReference>
<evidence type="ECO:0000256" key="2">
    <source>
        <dbReference type="ARBA" id="ARBA00023268"/>
    </source>
</evidence>